<proteinExistence type="predicted"/>
<evidence type="ECO:0000313" key="3">
    <source>
        <dbReference type="RefSeq" id="XP_037888618.1"/>
    </source>
</evidence>
<dbReference type="KEGG" id="gfs:119636941"/>
<evidence type="ECO:0000313" key="2">
    <source>
        <dbReference type="Proteomes" id="UP000092443"/>
    </source>
</evidence>
<keyword evidence="2" id="KW-1185">Reference proteome</keyword>
<gene>
    <name evidence="3" type="primary">LOC119636941</name>
</gene>
<name>A0A9C6DRR1_9MUSC</name>
<protein>
    <submittedName>
        <fullName evidence="3">Uncharacterized protein LOC119636941</fullName>
    </submittedName>
</protein>
<dbReference type="GeneID" id="119636941"/>
<accession>A0A9C6DRR1</accession>
<dbReference type="RefSeq" id="XP_037888618.1">
    <property type="nucleotide sequence ID" value="XM_038032690.1"/>
</dbReference>
<dbReference type="AlphaFoldDB" id="A0A9C6DRR1"/>
<sequence length="153" mass="17289">MISEFSKKMPSFIPLNQKKKVPVNGKPLNNKHCNKKSGKGSAIPSNSASRHEKCFQNAGANKLNPIENSIVRIRKRNQHEQILRPKSTNIILSPKSQRNCFLNPTKPQQALQTIKTTKNQPRIFGSRQINRSPVAFGRSISKERTFAEEKKTA</sequence>
<feature type="region of interest" description="Disordered" evidence="1">
    <location>
        <begin position="1"/>
        <end position="52"/>
    </location>
</feature>
<dbReference type="Proteomes" id="UP000092443">
    <property type="component" value="Unplaced"/>
</dbReference>
<reference evidence="3" key="1">
    <citation type="submission" date="2025-08" db="UniProtKB">
        <authorList>
            <consortium name="RefSeq"/>
        </authorList>
    </citation>
    <scope>IDENTIFICATION</scope>
    <source>
        <tissue evidence="3">Whole body pupa</tissue>
    </source>
</reference>
<organism evidence="2 3">
    <name type="scientific">Glossina fuscipes</name>
    <dbReference type="NCBI Taxonomy" id="7396"/>
    <lineage>
        <taxon>Eukaryota</taxon>
        <taxon>Metazoa</taxon>
        <taxon>Ecdysozoa</taxon>
        <taxon>Arthropoda</taxon>
        <taxon>Hexapoda</taxon>
        <taxon>Insecta</taxon>
        <taxon>Pterygota</taxon>
        <taxon>Neoptera</taxon>
        <taxon>Endopterygota</taxon>
        <taxon>Diptera</taxon>
        <taxon>Brachycera</taxon>
        <taxon>Muscomorpha</taxon>
        <taxon>Hippoboscoidea</taxon>
        <taxon>Glossinidae</taxon>
        <taxon>Glossina</taxon>
    </lineage>
</organism>
<evidence type="ECO:0000256" key="1">
    <source>
        <dbReference type="SAM" id="MobiDB-lite"/>
    </source>
</evidence>